<dbReference type="Pfam" id="PF00196">
    <property type="entry name" value="GerE"/>
    <property type="match status" value="1"/>
</dbReference>
<dbReference type="CDD" id="cd06170">
    <property type="entry name" value="LuxR_C_like"/>
    <property type="match status" value="1"/>
</dbReference>
<evidence type="ECO:0000256" key="2">
    <source>
        <dbReference type="ARBA" id="ARBA00023125"/>
    </source>
</evidence>
<dbReference type="SUPFAM" id="SSF46894">
    <property type="entry name" value="C-terminal effector domain of the bipartite response regulators"/>
    <property type="match status" value="1"/>
</dbReference>
<evidence type="ECO:0000256" key="3">
    <source>
        <dbReference type="ARBA" id="ARBA00023163"/>
    </source>
</evidence>
<proteinExistence type="predicted"/>
<dbReference type="Proteomes" id="UP000198253">
    <property type="component" value="Chromosome I"/>
</dbReference>
<dbReference type="PROSITE" id="PS50043">
    <property type="entry name" value="HTH_LUXR_2"/>
    <property type="match status" value="1"/>
</dbReference>
<dbReference type="OrthoDB" id="4309410at2"/>
<dbReference type="InParanoid" id="A0A1C4ZA48"/>
<sequence length="207" mass="21773">MGDPVYVSVLASDPVLAAGATAALREDPDLVLVSGDGPADVAVVLVDQVDPLALDTVRRVRDTGGRSEVVLVASDFTQAQALHAVAAGARGLVRRREASSARLARTVLAAADGDCSMPPDMLALLLEPDPGRPSVRAVRGTSDGVGLDERERAVLHLVAEGRATGEIARELSYSIRTVSGVVHDITRRFRLRNRAHAVAYALRSGLL</sequence>
<dbReference type="AlphaFoldDB" id="A0A1C4ZA48"/>
<evidence type="ECO:0000313" key="6">
    <source>
        <dbReference type="Proteomes" id="UP000198253"/>
    </source>
</evidence>
<keyword evidence="3" id="KW-0804">Transcription</keyword>
<evidence type="ECO:0000313" key="5">
    <source>
        <dbReference type="EMBL" id="SCF29764.1"/>
    </source>
</evidence>
<accession>A0A1C4ZA48</accession>
<dbReference type="InterPro" id="IPR000792">
    <property type="entry name" value="Tscrpt_reg_LuxR_C"/>
</dbReference>
<evidence type="ECO:0000256" key="1">
    <source>
        <dbReference type="ARBA" id="ARBA00023015"/>
    </source>
</evidence>
<dbReference type="PRINTS" id="PR00038">
    <property type="entry name" value="HTHLUXR"/>
</dbReference>
<dbReference type="GO" id="GO:0006355">
    <property type="term" value="P:regulation of DNA-templated transcription"/>
    <property type="evidence" value="ECO:0007669"/>
    <property type="project" value="InterPro"/>
</dbReference>
<dbReference type="InterPro" id="IPR016032">
    <property type="entry name" value="Sig_transdc_resp-reg_C-effctor"/>
</dbReference>
<gene>
    <name evidence="5" type="ORF">GA0070618_4965</name>
</gene>
<reference evidence="6" key="1">
    <citation type="submission" date="2016-06" db="EMBL/GenBank/DDBJ databases">
        <authorList>
            <person name="Varghese N."/>
            <person name="Submissions Spin"/>
        </authorList>
    </citation>
    <scope>NUCLEOTIDE SEQUENCE [LARGE SCALE GENOMIC DNA]</scope>
    <source>
        <strain evidence="6">DSM 43816</strain>
    </source>
</reference>
<dbReference type="RefSeq" id="WP_088985806.1">
    <property type="nucleotide sequence ID" value="NZ_LT607413.1"/>
</dbReference>
<dbReference type="EMBL" id="LT607413">
    <property type="protein sequence ID" value="SCF29764.1"/>
    <property type="molecule type" value="Genomic_DNA"/>
</dbReference>
<dbReference type="GO" id="GO:0003677">
    <property type="term" value="F:DNA binding"/>
    <property type="evidence" value="ECO:0007669"/>
    <property type="project" value="UniProtKB-KW"/>
</dbReference>
<feature type="domain" description="HTH luxR-type" evidence="4">
    <location>
        <begin position="140"/>
        <end position="205"/>
    </location>
</feature>
<keyword evidence="2 5" id="KW-0238">DNA-binding</keyword>
<dbReference type="PANTHER" id="PTHR43214:SF24">
    <property type="entry name" value="TRANSCRIPTIONAL REGULATORY PROTEIN NARL-RELATED"/>
    <property type="match status" value="1"/>
</dbReference>
<dbReference type="PANTHER" id="PTHR43214">
    <property type="entry name" value="TWO-COMPONENT RESPONSE REGULATOR"/>
    <property type="match status" value="1"/>
</dbReference>
<keyword evidence="6" id="KW-1185">Reference proteome</keyword>
<evidence type="ECO:0000259" key="4">
    <source>
        <dbReference type="PROSITE" id="PS50043"/>
    </source>
</evidence>
<organism evidence="5 6">
    <name type="scientific">Micromonospora echinospora</name>
    <name type="common">Micromonospora purpurea</name>
    <dbReference type="NCBI Taxonomy" id="1877"/>
    <lineage>
        <taxon>Bacteria</taxon>
        <taxon>Bacillati</taxon>
        <taxon>Actinomycetota</taxon>
        <taxon>Actinomycetes</taxon>
        <taxon>Micromonosporales</taxon>
        <taxon>Micromonosporaceae</taxon>
        <taxon>Micromonospora</taxon>
    </lineage>
</organism>
<protein>
    <submittedName>
        <fullName evidence="5">DNA-binding response regulator, NarL/FixJ family, contains REC and HTH domains</fullName>
    </submittedName>
</protein>
<dbReference type="SMART" id="SM00421">
    <property type="entry name" value="HTH_LUXR"/>
    <property type="match status" value="1"/>
</dbReference>
<name>A0A1C4ZA48_MICEC</name>
<keyword evidence="1" id="KW-0805">Transcription regulation</keyword>
<dbReference type="Gene3D" id="3.40.50.2300">
    <property type="match status" value="1"/>
</dbReference>
<dbReference type="InterPro" id="IPR039420">
    <property type="entry name" value="WalR-like"/>
</dbReference>